<dbReference type="EMBL" id="CM045764">
    <property type="protein sequence ID" value="KAI8005932.1"/>
    <property type="molecule type" value="Genomic_DNA"/>
</dbReference>
<name>A0ACC0GZE9_9ERIC</name>
<protein>
    <submittedName>
        <fullName evidence="1">Uncharacterized protein</fullName>
    </submittedName>
</protein>
<reference evidence="1 2" key="1">
    <citation type="journal article" date="2022" name="Plant J.">
        <title>Chromosome-level genome of Camellia lanceoleosa provides a valuable resource for understanding genome evolution and self-incompatibility.</title>
        <authorList>
            <person name="Gong W."/>
            <person name="Xiao S."/>
            <person name="Wang L."/>
            <person name="Liao Z."/>
            <person name="Chang Y."/>
            <person name="Mo W."/>
            <person name="Hu G."/>
            <person name="Li W."/>
            <person name="Zhao G."/>
            <person name="Zhu H."/>
            <person name="Hu X."/>
            <person name="Ji K."/>
            <person name="Xiang X."/>
            <person name="Song Q."/>
            <person name="Yuan D."/>
            <person name="Jin S."/>
            <person name="Zhang L."/>
        </authorList>
    </citation>
    <scope>NUCLEOTIDE SEQUENCE [LARGE SCALE GENOMIC DNA]</scope>
    <source>
        <strain evidence="1">SQ_2022a</strain>
    </source>
</reference>
<keyword evidence="2" id="KW-1185">Reference proteome</keyword>
<gene>
    <name evidence="1" type="ORF">LOK49_LG07G02137</name>
</gene>
<evidence type="ECO:0000313" key="2">
    <source>
        <dbReference type="Proteomes" id="UP001060215"/>
    </source>
</evidence>
<sequence>MVKKQLNTNDLQSTLLDPLTSMENQVVLQILEGPETLAELRSNCASIPNHLILAYRLKE</sequence>
<proteinExistence type="predicted"/>
<dbReference type="Proteomes" id="UP001060215">
    <property type="component" value="Chromosome 7"/>
</dbReference>
<accession>A0ACC0GZE9</accession>
<evidence type="ECO:0000313" key="1">
    <source>
        <dbReference type="EMBL" id="KAI8005932.1"/>
    </source>
</evidence>
<comment type="caution">
    <text evidence="1">The sequence shown here is derived from an EMBL/GenBank/DDBJ whole genome shotgun (WGS) entry which is preliminary data.</text>
</comment>
<organism evidence="1 2">
    <name type="scientific">Camellia lanceoleosa</name>
    <dbReference type="NCBI Taxonomy" id="1840588"/>
    <lineage>
        <taxon>Eukaryota</taxon>
        <taxon>Viridiplantae</taxon>
        <taxon>Streptophyta</taxon>
        <taxon>Embryophyta</taxon>
        <taxon>Tracheophyta</taxon>
        <taxon>Spermatophyta</taxon>
        <taxon>Magnoliopsida</taxon>
        <taxon>eudicotyledons</taxon>
        <taxon>Gunneridae</taxon>
        <taxon>Pentapetalae</taxon>
        <taxon>asterids</taxon>
        <taxon>Ericales</taxon>
        <taxon>Theaceae</taxon>
        <taxon>Camellia</taxon>
    </lineage>
</organism>